<accession>A0A026WER5</accession>
<name>A0A026WER5_OOCBI</name>
<organism evidence="2 3">
    <name type="scientific">Ooceraea biroi</name>
    <name type="common">Clonal raider ant</name>
    <name type="synonym">Cerapachys biroi</name>
    <dbReference type="NCBI Taxonomy" id="2015173"/>
    <lineage>
        <taxon>Eukaryota</taxon>
        <taxon>Metazoa</taxon>
        <taxon>Ecdysozoa</taxon>
        <taxon>Arthropoda</taxon>
        <taxon>Hexapoda</taxon>
        <taxon>Insecta</taxon>
        <taxon>Pterygota</taxon>
        <taxon>Neoptera</taxon>
        <taxon>Endopterygota</taxon>
        <taxon>Hymenoptera</taxon>
        <taxon>Apocrita</taxon>
        <taxon>Aculeata</taxon>
        <taxon>Formicoidea</taxon>
        <taxon>Formicidae</taxon>
        <taxon>Dorylinae</taxon>
        <taxon>Ooceraea</taxon>
    </lineage>
</organism>
<dbReference type="Proteomes" id="UP000053097">
    <property type="component" value="Unassembled WGS sequence"/>
</dbReference>
<feature type="region of interest" description="Disordered" evidence="1">
    <location>
        <begin position="116"/>
        <end position="141"/>
    </location>
</feature>
<feature type="region of interest" description="Disordered" evidence="1">
    <location>
        <begin position="76"/>
        <end position="100"/>
    </location>
</feature>
<keyword evidence="3" id="KW-1185">Reference proteome</keyword>
<evidence type="ECO:0000256" key="1">
    <source>
        <dbReference type="SAM" id="MobiDB-lite"/>
    </source>
</evidence>
<evidence type="ECO:0000313" key="3">
    <source>
        <dbReference type="Proteomes" id="UP000053097"/>
    </source>
</evidence>
<gene>
    <name evidence="2" type="ORF">X777_05981</name>
</gene>
<reference evidence="2 3" key="1">
    <citation type="journal article" date="2014" name="Curr. Biol.">
        <title>The genome of the clonal raider ant Cerapachys biroi.</title>
        <authorList>
            <person name="Oxley P.R."/>
            <person name="Ji L."/>
            <person name="Fetter-Pruneda I."/>
            <person name="McKenzie S.K."/>
            <person name="Li C."/>
            <person name="Hu H."/>
            <person name="Zhang G."/>
            <person name="Kronauer D.J."/>
        </authorList>
    </citation>
    <scope>NUCLEOTIDE SEQUENCE [LARGE SCALE GENOMIC DNA]</scope>
</reference>
<sequence length="141" mass="15808">DTPQPSVRTSAKVVARDTRAIPRETASAESNEERHMRLAILRLLEFSLESRCNDSESFESTCLRLLRATLISKRAGRRTSVEEVRTTDQPAPNMRRGRLWRRGGGGLRYYDAAAAAHAGAHPHSSHPYPEPFARSRRSLSP</sequence>
<dbReference type="AlphaFoldDB" id="A0A026WER5"/>
<feature type="non-terminal residue" evidence="2">
    <location>
        <position position="141"/>
    </location>
</feature>
<dbReference type="EMBL" id="KK107260">
    <property type="protein sequence ID" value="EZA54131.1"/>
    <property type="molecule type" value="Genomic_DNA"/>
</dbReference>
<protein>
    <submittedName>
        <fullName evidence="2">Uncharacterized protein</fullName>
    </submittedName>
</protein>
<evidence type="ECO:0000313" key="2">
    <source>
        <dbReference type="EMBL" id="EZA54131.1"/>
    </source>
</evidence>
<proteinExistence type="predicted"/>
<feature type="non-terminal residue" evidence="2">
    <location>
        <position position="1"/>
    </location>
</feature>